<dbReference type="GO" id="GO:0005783">
    <property type="term" value="C:endoplasmic reticulum"/>
    <property type="evidence" value="ECO:0007669"/>
    <property type="project" value="TreeGrafter"/>
</dbReference>
<proteinExistence type="predicted"/>
<gene>
    <name evidence="2" type="ORF">GE061_012401</name>
</gene>
<dbReference type="GO" id="GO:0006874">
    <property type="term" value="P:intracellular calcium ion homeostasis"/>
    <property type="evidence" value="ECO:0007669"/>
    <property type="project" value="TreeGrafter"/>
</dbReference>
<dbReference type="EMBL" id="WIXP02000004">
    <property type="protein sequence ID" value="KAF6211884.1"/>
    <property type="molecule type" value="Genomic_DNA"/>
</dbReference>
<reference evidence="2" key="1">
    <citation type="journal article" date="2021" name="Mol. Ecol. Resour.">
        <title>Apolygus lucorum genome provides insights into omnivorousness and mesophyll feeding.</title>
        <authorList>
            <person name="Liu Y."/>
            <person name="Liu H."/>
            <person name="Wang H."/>
            <person name="Huang T."/>
            <person name="Liu B."/>
            <person name="Yang B."/>
            <person name="Yin L."/>
            <person name="Li B."/>
            <person name="Zhang Y."/>
            <person name="Zhang S."/>
            <person name="Jiang F."/>
            <person name="Zhang X."/>
            <person name="Ren Y."/>
            <person name="Wang B."/>
            <person name="Wang S."/>
            <person name="Lu Y."/>
            <person name="Wu K."/>
            <person name="Fan W."/>
            <person name="Wang G."/>
        </authorList>
    </citation>
    <scope>NUCLEOTIDE SEQUENCE</scope>
    <source>
        <strain evidence="2">12Hb</strain>
    </source>
</reference>
<keyword evidence="1" id="KW-0812">Transmembrane</keyword>
<evidence type="ECO:0000313" key="3">
    <source>
        <dbReference type="Proteomes" id="UP000466442"/>
    </source>
</evidence>
<name>A0A8S9XTF4_APOLU</name>
<comment type="caution">
    <text evidence="2">The sequence shown here is derived from an EMBL/GenBank/DDBJ whole genome shotgun (WGS) entry which is preliminary data.</text>
</comment>
<dbReference type="CDD" id="cd22816">
    <property type="entry name" value="TMEM203"/>
    <property type="match status" value="1"/>
</dbReference>
<feature type="transmembrane region" description="Helical" evidence="1">
    <location>
        <begin position="195"/>
        <end position="215"/>
    </location>
</feature>
<protein>
    <recommendedName>
        <fullName evidence="4">Transmembrane protein 203</fullName>
    </recommendedName>
</protein>
<feature type="transmembrane region" description="Helical" evidence="1">
    <location>
        <begin position="158"/>
        <end position="183"/>
    </location>
</feature>
<dbReference type="Proteomes" id="UP000466442">
    <property type="component" value="Unassembled WGS sequence"/>
</dbReference>
<dbReference type="InterPro" id="IPR019396">
    <property type="entry name" value="TM_Fragile-X-F-assoc"/>
</dbReference>
<dbReference type="PANTHER" id="PTHR13568">
    <property type="entry name" value="FAM11A, B PROTEIN"/>
    <property type="match status" value="1"/>
</dbReference>
<dbReference type="OrthoDB" id="6234541at2759"/>
<evidence type="ECO:0000256" key="1">
    <source>
        <dbReference type="SAM" id="Phobius"/>
    </source>
</evidence>
<dbReference type="AlphaFoldDB" id="A0A8S9XTF4"/>
<keyword evidence="1" id="KW-0472">Membrane</keyword>
<keyword evidence="1" id="KW-1133">Transmembrane helix</keyword>
<accession>A0A8S9XTF4</accession>
<keyword evidence="3" id="KW-1185">Reference proteome</keyword>
<feature type="transmembrane region" description="Helical" evidence="1">
    <location>
        <begin position="126"/>
        <end position="152"/>
    </location>
</feature>
<evidence type="ECO:0008006" key="4">
    <source>
        <dbReference type="Google" id="ProtNLM"/>
    </source>
</evidence>
<dbReference type="PANTHER" id="PTHR13568:SF9">
    <property type="entry name" value="TRANSMEMBRANE PROTEIN 203"/>
    <property type="match status" value="1"/>
</dbReference>
<organism evidence="2 3">
    <name type="scientific">Apolygus lucorum</name>
    <name type="common">Small green plant bug</name>
    <name type="synonym">Lygocoris lucorum</name>
    <dbReference type="NCBI Taxonomy" id="248454"/>
    <lineage>
        <taxon>Eukaryota</taxon>
        <taxon>Metazoa</taxon>
        <taxon>Ecdysozoa</taxon>
        <taxon>Arthropoda</taxon>
        <taxon>Hexapoda</taxon>
        <taxon>Insecta</taxon>
        <taxon>Pterygota</taxon>
        <taxon>Neoptera</taxon>
        <taxon>Paraneoptera</taxon>
        <taxon>Hemiptera</taxon>
        <taxon>Heteroptera</taxon>
        <taxon>Panheteroptera</taxon>
        <taxon>Cimicomorpha</taxon>
        <taxon>Miridae</taxon>
        <taxon>Mirini</taxon>
        <taxon>Apolygus</taxon>
    </lineage>
</organism>
<evidence type="ECO:0000313" key="2">
    <source>
        <dbReference type="EMBL" id="KAF6211884.1"/>
    </source>
</evidence>
<sequence length="249" mass="28259">MELRGWLGLKLQLGTDGTQGLAWTQVTAWNRWNSGAGLDSSYSLEPMELRGWLGLKLQLGTDETQRLAWTQVTAWNRWNSGAGLDSSYSLEPMELRGWLGLLTLALLEVNKTYFTTSDVGCPRTLLTWLGLSLFELWLNLVSLCLFSVLLALPSTSPHSWWITFSPLFIADALNAYFSTIVLIRMYLEALYKVAFFRALWSFCFLAALFSFEFLLCRKLSGETTLEYSEVLSPIFILLQLMAVRACQLH</sequence>